<dbReference type="CDD" id="cd16279">
    <property type="entry name" value="metallo-hydrolase-like_MBL-fold"/>
    <property type="match status" value="1"/>
</dbReference>
<evidence type="ECO:0000313" key="3">
    <source>
        <dbReference type="Proteomes" id="UP000324974"/>
    </source>
</evidence>
<dbReference type="AlphaFoldDB" id="A0A5C1AM56"/>
<evidence type="ECO:0000313" key="2">
    <source>
        <dbReference type="EMBL" id="QEL18812.1"/>
    </source>
</evidence>
<keyword evidence="3" id="KW-1185">Reference proteome</keyword>
<dbReference type="Proteomes" id="UP000324974">
    <property type="component" value="Chromosome"/>
</dbReference>
<dbReference type="PANTHER" id="PTHR42663:SF6">
    <property type="entry name" value="HYDROLASE C777.06C-RELATED"/>
    <property type="match status" value="1"/>
</dbReference>
<name>A0A5C1AM56_9BACT</name>
<proteinExistence type="predicted"/>
<feature type="domain" description="Metallo-beta-lactamase" evidence="1">
    <location>
        <begin position="37"/>
        <end position="231"/>
    </location>
</feature>
<dbReference type="RefSeq" id="WP_149113270.1">
    <property type="nucleotide sequence ID" value="NZ_CP042425.1"/>
</dbReference>
<accession>A0A5C1AM56</accession>
<dbReference type="Gene3D" id="3.60.15.10">
    <property type="entry name" value="Ribonuclease Z/Hydroxyacylglutathione hydrolase-like"/>
    <property type="match status" value="1"/>
</dbReference>
<sequence>MASRSLIILGCGTSVGVPMLGCDCTVCRSDHPRNQRMRSSVLLKLPAGNLLIDTTPEMRLQLLREKIPLVHAVLYTHYHVDHVFGLDDVRIFPKYLGGPLPIYCTDDVEEVIRQAFSYAFHPGNDDLPPGVLPKLEFRRITREPFSVLGEHLTPIPLIHGRFDVFGYRIGNVAYCTDVSKIPDASWPLLDGLDVLILDCLKLGRPHPSHFNLDQALEAIARVRPRQAYLTHLSHEMDSANPPPLPPNVALAHDGLSFEF</sequence>
<dbReference type="SMART" id="SM00849">
    <property type="entry name" value="Lactamase_B"/>
    <property type="match status" value="1"/>
</dbReference>
<dbReference type="Pfam" id="PF12706">
    <property type="entry name" value="Lactamase_B_2"/>
    <property type="match status" value="1"/>
</dbReference>
<organism evidence="2 3">
    <name type="scientific">Limnoglobus roseus</name>
    <dbReference type="NCBI Taxonomy" id="2598579"/>
    <lineage>
        <taxon>Bacteria</taxon>
        <taxon>Pseudomonadati</taxon>
        <taxon>Planctomycetota</taxon>
        <taxon>Planctomycetia</taxon>
        <taxon>Gemmatales</taxon>
        <taxon>Gemmataceae</taxon>
        <taxon>Limnoglobus</taxon>
    </lineage>
</organism>
<dbReference type="PANTHER" id="PTHR42663">
    <property type="entry name" value="HYDROLASE C777.06C-RELATED-RELATED"/>
    <property type="match status" value="1"/>
</dbReference>
<dbReference type="InterPro" id="IPR036866">
    <property type="entry name" value="RibonucZ/Hydroxyglut_hydro"/>
</dbReference>
<protein>
    <submittedName>
        <fullName evidence="2">MBL fold metallo-hydrolase</fullName>
    </submittedName>
</protein>
<dbReference type="InterPro" id="IPR001279">
    <property type="entry name" value="Metallo-B-lactamas"/>
</dbReference>
<dbReference type="SUPFAM" id="SSF56281">
    <property type="entry name" value="Metallo-hydrolase/oxidoreductase"/>
    <property type="match status" value="1"/>
</dbReference>
<dbReference type="OrthoDB" id="9800940at2"/>
<gene>
    <name evidence="2" type="ORF">PX52LOC_05852</name>
</gene>
<dbReference type="KEGG" id="lrs:PX52LOC_05852"/>
<dbReference type="EMBL" id="CP042425">
    <property type="protein sequence ID" value="QEL18812.1"/>
    <property type="molecule type" value="Genomic_DNA"/>
</dbReference>
<evidence type="ECO:0000259" key="1">
    <source>
        <dbReference type="SMART" id="SM00849"/>
    </source>
</evidence>
<dbReference type="GO" id="GO:0016787">
    <property type="term" value="F:hydrolase activity"/>
    <property type="evidence" value="ECO:0007669"/>
    <property type="project" value="UniProtKB-KW"/>
</dbReference>
<reference evidence="3" key="1">
    <citation type="submission" date="2019-08" db="EMBL/GenBank/DDBJ databases">
        <title>Limnoglobus roseus gen. nov., sp. nov., a novel freshwater planctomycete with a giant genome from the family Gemmataceae.</title>
        <authorList>
            <person name="Kulichevskaya I.S."/>
            <person name="Naumoff D.G."/>
            <person name="Miroshnikov K."/>
            <person name="Ivanova A."/>
            <person name="Philippov D.A."/>
            <person name="Hakobyan A."/>
            <person name="Rijpstra I.C."/>
            <person name="Sinninghe Damste J.S."/>
            <person name="Liesack W."/>
            <person name="Dedysh S.N."/>
        </authorList>
    </citation>
    <scope>NUCLEOTIDE SEQUENCE [LARGE SCALE GENOMIC DNA]</scope>
    <source>
        <strain evidence="3">PX52</strain>
    </source>
</reference>
<keyword evidence="2" id="KW-0378">Hydrolase</keyword>